<protein>
    <submittedName>
        <fullName evidence="2">PadR family transcriptional regulator</fullName>
    </submittedName>
</protein>
<dbReference type="RefSeq" id="WP_317935336.1">
    <property type="nucleotide sequence ID" value="NZ_JAUBDH010000003.1"/>
</dbReference>
<dbReference type="InterPro" id="IPR005149">
    <property type="entry name" value="Tscrpt_reg_PadR_N"/>
</dbReference>
<gene>
    <name evidence="2" type="ORF">QT716_06955</name>
</gene>
<name>A0ABU4FYI8_9BACL</name>
<evidence type="ECO:0000313" key="2">
    <source>
        <dbReference type="EMBL" id="MDW0109794.1"/>
    </source>
</evidence>
<dbReference type="EMBL" id="JAUBDH010000003">
    <property type="protein sequence ID" value="MDW0109794.1"/>
    <property type="molecule type" value="Genomic_DNA"/>
</dbReference>
<sequence>MSIQVFILSRLMVEKTYPYKLKKQMTEPIPLDELGGITESKLYYHFDALAKKGLIEPVEVIKEEHRPDKQVFEITTKGKEELPKKIYQLFKSANDINDIVIGLANLKYVDPEKVVALLNARLAEYKAHWDRIMNFENTSKRDRKSENLNELLVGYFTTKSDHTIYWLEEAIIQIEQGNL</sequence>
<proteinExistence type="predicted"/>
<evidence type="ECO:0000259" key="1">
    <source>
        <dbReference type="Pfam" id="PF03551"/>
    </source>
</evidence>
<dbReference type="InterPro" id="IPR036388">
    <property type="entry name" value="WH-like_DNA-bd_sf"/>
</dbReference>
<feature type="domain" description="Transcription regulator PadR N-terminal" evidence="1">
    <location>
        <begin position="7"/>
        <end position="82"/>
    </location>
</feature>
<dbReference type="InterPro" id="IPR036390">
    <property type="entry name" value="WH_DNA-bd_sf"/>
</dbReference>
<keyword evidence="3" id="KW-1185">Reference proteome</keyword>
<dbReference type="SUPFAM" id="SSF46785">
    <property type="entry name" value="Winged helix' DNA-binding domain"/>
    <property type="match status" value="1"/>
</dbReference>
<dbReference type="Proteomes" id="UP001280629">
    <property type="component" value="Unassembled WGS sequence"/>
</dbReference>
<comment type="caution">
    <text evidence="2">The sequence shown here is derived from an EMBL/GenBank/DDBJ whole genome shotgun (WGS) entry which is preliminary data.</text>
</comment>
<organism evidence="2 3">
    <name type="scientific">Sporosarcina aquimarina</name>
    <dbReference type="NCBI Taxonomy" id="114975"/>
    <lineage>
        <taxon>Bacteria</taxon>
        <taxon>Bacillati</taxon>
        <taxon>Bacillota</taxon>
        <taxon>Bacilli</taxon>
        <taxon>Bacillales</taxon>
        <taxon>Caryophanaceae</taxon>
        <taxon>Sporosarcina</taxon>
    </lineage>
</organism>
<reference evidence="2 3" key="1">
    <citation type="submission" date="2023-06" db="EMBL/GenBank/DDBJ databases">
        <title>Sporosarcina sp. nov., isolated from Korean traditional fermented seafood 'Jeotgal'.</title>
        <authorList>
            <person name="Yang A.-I."/>
            <person name="Shin N.-R."/>
        </authorList>
    </citation>
    <scope>NUCLEOTIDE SEQUENCE [LARGE SCALE GENOMIC DNA]</scope>
    <source>
        <strain evidence="2 3">KCTC3840</strain>
    </source>
</reference>
<accession>A0ABU4FYI8</accession>
<dbReference type="Gene3D" id="1.10.10.10">
    <property type="entry name" value="Winged helix-like DNA-binding domain superfamily/Winged helix DNA-binding domain"/>
    <property type="match status" value="1"/>
</dbReference>
<dbReference type="Pfam" id="PF03551">
    <property type="entry name" value="PadR"/>
    <property type="match status" value="1"/>
</dbReference>
<evidence type="ECO:0000313" key="3">
    <source>
        <dbReference type="Proteomes" id="UP001280629"/>
    </source>
</evidence>